<accession>W3V0V9</accession>
<reference evidence="1 2" key="1">
    <citation type="submission" date="2013-11" db="EMBL/GenBank/DDBJ databases">
        <title>Elucidation of the Photorhabdus temperata genome and generation of transposon mutant library to identify motility mutants.</title>
        <authorList>
            <person name="Hurst S.G.IV."/>
            <person name="Micheals B."/>
            <person name="Abebe-Akele F."/>
            <person name="Rowedder H."/>
            <person name="Bullock H."/>
            <person name="Jackobeck R."/>
            <person name="Janicki E."/>
            <person name="Tisa L.S."/>
        </authorList>
    </citation>
    <scope>NUCLEOTIDE SEQUENCE [LARGE SCALE GENOMIC DNA]</scope>
    <source>
        <strain evidence="1 2">NC19</strain>
    </source>
</reference>
<dbReference type="EMBL" id="AYSJ01000017">
    <property type="protein sequence ID" value="ETS29452.1"/>
    <property type="molecule type" value="Genomic_DNA"/>
</dbReference>
<comment type="caution">
    <text evidence="1">The sequence shown here is derived from an EMBL/GenBank/DDBJ whole genome shotgun (WGS) entry which is preliminary data.</text>
</comment>
<proteinExistence type="predicted"/>
<gene>
    <name evidence="1" type="ORF">PTE_04679</name>
</gene>
<evidence type="ECO:0000313" key="2">
    <source>
        <dbReference type="Proteomes" id="UP000018957"/>
    </source>
</evidence>
<sequence length="60" mass="7079">MLLLKEFFILKVGELSVGIKIEWGLHLSGIEWKFLVIRGITGNIVFYHSFYPMFKMVIFK</sequence>
<dbReference type="Proteomes" id="UP000018957">
    <property type="component" value="Unassembled WGS sequence"/>
</dbReference>
<evidence type="ECO:0000313" key="1">
    <source>
        <dbReference type="EMBL" id="ETS29452.1"/>
    </source>
</evidence>
<keyword evidence="2" id="KW-1185">Reference proteome</keyword>
<protein>
    <submittedName>
        <fullName evidence="1">Uncharacterized protein</fullName>
    </submittedName>
</protein>
<dbReference type="AlphaFoldDB" id="W3V0V9"/>
<organism evidence="1 2">
    <name type="scientific">Photorhabdus khanii NC19</name>
    <dbReference type="NCBI Taxonomy" id="1004151"/>
    <lineage>
        <taxon>Bacteria</taxon>
        <taxon>Pseudomonadati</taxon>
        <taxon>Pseudomonadota</taxon>
        <taxon>Gammaproteobacteria</taxon>
        <taxon>Enterobacterales</taxon>
        <taxon>Morganellaceae</taxon>
        <taxon>Photorhabdus</taxon>
    </lineage>
</organism>
<dbReference type="PATRIC" id="fig|1004151.3.peg.4832"/>
<name>W3V0V9_9GAMM</name>